<keyword evidence="2" id="KW-1185">Reference proteome</keyword>
<protein>
    <recommendedName>
        <fullName evidence="3">Fur-regulated basic protein FbpA</fullName>
    </recommendedName>
</protein>
<comment type="caution">
    <text evidence="1">The sequence shown here is derived from an EMBL/GenBank/DDBJ whole genome shotgun (WGS) entry which is preliminary data.</text>
</comment>
<evidence type="ECO:0000313" key="1">
    <source>
        <dbReference type="EMBL" id="MEC5422874.1"/>
    </source>
</evidence>
<dbReference type="EMBL" id="JARZFX010000002">
    <property type="protein sequence ID" value="MEC5422874.1"/>
    <property type="molecule type" value="Genomic_DNA"/>
</dbReference>
<reference evidence="1 2" key="1">
    <citation type="journal article" date="2024" name="Int. J. Syst. Evol. Microbiol.">
        <title>Virgibacillus tibetensis sp. nov., isolated from salt lake on the Tibetan Plateau of China.</title>
        <authorList>
            <person name="Phurbu D."/>
            <person name="Liu Z.-X."/>
            <person name="Wang R."/>
            <person name="Zheng Y.-Y."/>
            <person name="Liu H.-C."/>
            <person name="Zhou Y.-G."/>
            <person name="Yu Y.-J."/>
            <person name="Li A.-H."/>
        </authorList>
    </citation>
    <scope>NUCLEOTIDE SEQUENCE [LARGE SCALE GENOMIC DNA]</scope>
    <source>
        <strain evidence="1 2">C22-A2</strain>
    </source>
</reference>
<proteinExistence type="predicted"/>
<organism evidence="1 2">
    <name type="scientific">Virgibacillus tibetensis</name>
    <dbReference type="NCBI Taxonomy" id="3042313"/>
    <lineage>
        <taxon>Bacteria</taxon>
        <taxon>Bacillati</taxon>
        <taxon>Bacillota</taxon>
        <taxon>Bacilli</taxon>
        <taxon>Bacillales</taxon>
        <taxon>Bacillaceae</taxon>
        <taxon>Virgibacillus</taxon>
    </lineage>
</organism>
<dbReference type="Proteomes" id="UP001335737">
    <property type="component" value="Unassembled WGS sequence"/>
</dbReference>
<evidence type="ECO:0008006" key="3">
    <source>
        <dbReference type="Google" id="ProtNLM"/>
    </source>
</evidence>
<dbReference type="RefSeq" id="WP_327606447.1">
    <property type="nucleotide sequence ID" value="NZ_JARZFX010000002.1"/>
</dbReference>
<accession>A0ABU6KDJ4</accession>
<gene>
    <name evidence="1" type="ORF">QGM71_05090</name>
</gene>
<evidence type="ECO:0000313" key="2">
    <source>
        <dbReference type="Proteomes" id="UP001335737"/>
    </source>
</evidence>
<name>A0ABU6KDJ4_9BACI</name>
<sequence>MGEQEKYKYMLKKIIDETESHKIQSSEELIKTLINELTHGSVIVNKTTQSQS</sequence>